<evidence type="ECO:0000256" key="8">
    <source>
        <dbReference type="SAM" id="SignalP"/>
    </source>
</evidence>
<protein>
    <submittedName>
        <fullName evidence="9">Fibroblast growth factor binding protein 1b</fullName>
    </submittedName>
</protein>
<comment type="similarity">
    <text evidence="2">Belongs to the fibroblast growth factor-binding protein family.</text>
</comment>
<keyword evidence="4 8" id="KW-0732">Signal</keyword>
<evidence type="ECO:0000256" key="2">
    <source>
        <dbReference type="ARBA" id="ARBA00008326"/>
    </source>
</evidence>
<evidence type="ECO:0000256" key="3">
    <source>
        <dbReference type="ARBA" id="ARBA00022525"/>
    </source>
</evidence>
<keyword evidence="5" id="KW-1015">Disulfide bond</keyword>
<dbReference type="AlphaFoldDB" id="A0A3P9IJ66"/>
<feature type="compositionally biased region" description="Basic and acidic residues" evidence="7">
    <location>
        <begin position="32"/>
        <end position="45"/>
    </location>
</feature>
<organism evidence="9 10">
    <name type="scientific">Oryzias latipes</name>
    <name type="common">Japanese rice fish</name>
    <name type="synonym">Japanese killifish</name>
    <dbReference type="NCBI Taxonomy" id="8090"/>
    <lineage>
        <taxon>Eukaryota</taxon>
        <taxon>Metazoa</taxon>
        <taxon>Chordata</taxon>
        <taxon>Craniata</taxon>
        <taxon>Vertebrata</taxon>
        <taxon>Euteleostomi</taxon>
        <taxon>Actinopterygii</taxon>
        <taxon>Neopterygii</taxon>
        <taxon>Teleostei</taxon>
        <taxon>Neoteleostei</taxon>
        <taxon>Acanthomorphata</taxon>
        <taxon>Ovalentaria</taxon>
        <taxon>Atherinomorphae</taxon>
        <taxon>Beloniformes</taxon>
        <taxon>Adrianichthyidae</taxon>
        <taxon>Oryziinae</taxon>
        <taxon>Oryzias</taxon>
    </lineage>
</organism>
<evidence type="ECO:0000256" key="1">
    <source>
        <dbReference type="ARBA" id="ARBA00004613"/>
    </source>
</evidence>
<dbReference type="Proteomes" id="UP000265200">
    <property type="component" value="Chromosome 10"/>
</dbReference>
<evidence type="ECO:0000256" key="7">
    <source>
        <dbReference type="SAM" id="MobiDB-lite"/>
    </source>
</evidence>
<keyword evidence="3" id="KW-0964">Secreted</keyword>
<reference evidence="9 10" key="2">
    <citation type="submission" date="2017-04" db="EMBL/GenBank/DDBJ databases">
        <title>CpG methylation of centromeres and impact of large insertions on vertebrate speciation.</title>
        <authorList>
            <person name="Ichikawa K."/>
            <person name="Yoshimura J."/>
            <person name="Morishita S."/>
        </authorList>
    </citation>
    <scope>NUCLEOTIDE SEQUENCE</scope>
    <source>
        <strain evidence="9 10">HSOK</strain>
    </source>
</reference>
<accession>A0A3P9IJ66</accession>
<evidence type="ECO:0000256" key="6">
    <source>
        <dbReference type="ARBA" id="ARBA00023183"/>
    </source>
</evidence>
<dbReference type="PANTHER" id="PTHR15258:SF2">
    <property type="entry name" value="FIBROBLAST GROWTH FACTOR-BINDING PROTEIN 1"/>
    <property type="match status" value="1"/>
</dbReference>
<dbReference type="Pfam" id="PF06473">
    <property type="entry name" value="FGF-BP1"/>
    <property type="match status" value="2"/>
</dbReference>
<feature type="chain" id="PRO_5018306123" evidence="8">
    <location>
        <begin position="19"/>
        <end position="207"/>
    </location>
</feature>
<reference key="1">
    <citation type="journal article" date="2007" name="Nature">
        <title>The medaka draft genome and insights into vertebrate genome evolution.</title>
        <authorList>
            <person name="Kasahara M."/>
            <person name="Naruse K."/>
            <person name="Sasaki S."/>
            <person name="Nakatani Y."/>
            <person name="Qu W."/>
            <person name="Ahsan B."/>
            <person name="Yamada T."/>
            <person name="Nagayasu Y."/>
            <person name="Doi K."/>
            <person name="Kasai Y."/>
            <person name="Jindo T."/>
            <person name="Kobayashi D."/>
            <person name="Shimada A."/>
            <person name="Toyoda A."/>
            <person name="Kuroki Y."/>
            <person name="Fujiyama A."/>
            <person name="Sasaki T."/>
            <person name="Shimizu A."/>
            <person name="Asakawa S."/>
            <person name="Shimizu N."/>
            <person name="Hashimoto S."/>
            <person name="Yang J."/>
            <person name="Lee Y."/>
            <person name="Matsushima K."/>
            <person name="Sugano S."/>
            <person name="Sakaizumi M."/>
            <person name="Narita T."/>
            <person name="Ohishi K."/>
            <person name="Haga S."/>
            <person name="Ohta F."/>
            <person name="Nomoto H."/>
            <person name="Nogata K."/>
            <person name="Morishita T."/>
            <person name="Endo T."/>
            <person name="Shin-I T."/>
            <person name="Takeda H."/>
            <person name="Morishita S."/>
            <person name="Kohara Y."/>
        </authorList>
    </citation>
    <scope>NUCLEOTIDE SEQUENCE [LARGE SCALE GENOMIC DNA]</scope>
    <source>
        <strain>Hd-rR</strain>
    </source>
</reference>
<sequence length="207" mass="23234">MGFLRNFSILLLLACASHQMLLGGHRRNHRQSGRDDRVQYRERSGSKVTHKVNAASVQRVEGKVVTKDKSVCTWAATGEDLVLLNVTCKKNGRSFSCEYSARPALCTHFTSNEELYWKQISKALKKHKNLCKDSSRLVKAGMCRGSPKEAHFILFPVVLMKKDIPASAGTAVSSCKSENKKLAEEYCIESWSSFCTFLFTMIKDSDC</sequence>
<reference evidence="9" key="4">
    <citation type="submission" date="2025-09" db="UniProtKB">
        <authorList>
            <consortium name="Ensembl"/>
        </authorList>
    </citation>
    <scope>IDENTIFICATION</scope>
    <source>
        <strain evidence="9">HSOK</strain>
    </source>
</reference>
<dbReference type="PANTHER" id="PTHR15258">
    <property type="entry name" value="FGF BINDING PROTEIN-RELATED"/>
    <property type="match status" value="1"/>
</dbReference>
<comment type="subcellular location">
    <subcellularLocation>
        <location evidence="1">Secreted</location>
    </subcellularLocation>
</comment>
<evidence type="ECO:0000256" key="4">
    <source>
        <dbReference type="ARBA" id="ARBA00022729"/>
    </source>
</evidence>
<evidence type="ECO:0000313" key="9">
    <source>
        <dbReference type="Ensembl" id="ENSORLP00015019913.1"/>
    </source>
</evidence>
<keyword evidence="6" id="KW-0340">Growth factor binding</keyword>
<evidence type="ECO:0000256" key="5">
    <source>
        <dbReference type="ARBA" id="ARBA00023157"/>
    </source>
</evidence>
<proteinExistence type="inferred from homology"/>
<feature type="signal peptide" evidence="8">
    <location>
        <begin position="1"/>
        <end position="18"/>
    </location>
</feature>
<reference evidence="9" key="3">
    <citation type="submission" date="2025-08" db="UniProtKB">
        <authorList>
            <consortium name="Ensembl"/>
        </authorList>
    </citation>
    <scope>IDENTIFICATION</scope>
    <source>
        <strain evidence="9">HSOK</strain>
    </source>
</reference>
<evidence type="ECO:0000313" key="10">
    <source>
        <dbReference type="Proteomes" id="UP000265200"/>
    </source>
</evidence>
<dbReference type="Ensembl" id="ENSORLT00015028989.1">
    <property type="protein sequence ID" value="ENSORLP00015019913.1"/>
    <property type="gene ID" value="ENSORLG00015020994.1"/>
</dbReference>
<dbReference type="GO" id="GO:0005576">
    <property type="term" value="C:extracellular region"/>
    <property type="evidence" value="ECO:0007669"/>
    <property type="project" value="UniProtKB-SubCell"/>
</dbReference>
<dbReference type="GO" id="GO:0019838">
    <property type="term" value="F:growth factor binding"/>
    <property type="evidence" value="ECO:0007669"/>
    <property type="project" value="UniProtKB-KW"/>
</dbReference>
<dbReference type="InterPro" id="IPR010510">
    <property type="entry name" value="FGF1-bd"/>
</dbReference>
<name>A0A3P9IJ66_ORYLA</name>
<feature type="region of interest" description="Disordered" evidence="7">
    <location>
        <begin position="26"/>
        <end position="45"/>
    </location>
</feature>